<dbReference type="GO" id="GO:0071949">
    <property type="term" value="F:FAD binding"/>
    <property type="evidence" value="ECO:0007669"/>
    <property type="project" value="InterPro"/>
</dbReference>
<keyword evidence="7" id="KW-0560">Oxidoreductase</keyword>
<keyword evidence="11" id="KW-1185">Reference proteome</keyword>
<evidence type="ECO:0000313" key="11">
    <source>
        <dbReference type="Proteomes" id="UP000076947"/>
    </source>
</evidence>
<dbReference type="PROSITE" id="PS51387">
    <property type="entry name" value="FAD_PCMH"/>
    <property type="match status" value="1"/>
</dbReference>
<evidence type="ECO:0000256" key="3">
    <source>
        <dbReference type="ARBA" id="ARBA00022630"/>
    </source>
</evidence>
<comment type="caution">
    <text evidence="10">The sequence shown here is derived from an EMBL/GenBank/DDBJ whole genome shotgun (WGS) entry which is preliminary data.</text>
</comment>
<feature type="domain" description="FAD-binding PCMH-type" evidence="9">
    <location>
        <begin position="30"/>
        <end position="201"/>
    </location>
</feature>
<gene>
    <name evidence="10" type="ORF">AYJ05_11040</name>
</gene>
<dbReference type="EC" id="1.3.1.72" evidence="2"/>
<comment type="subcellular location">
    <subcellularLocation>
        <location evidence="1">Membrane</location>
        <topology evidence="1">Single-pass membrane protein</topology>
    </subcellularLocation>
</comment>
<evidence type="ECO:0000256" key="5">
    <source>
        <dbReference type="ARBA" id="ARBA00022827"/>
    </source>
</evidence>
<evidence type="ECO:0000256" key="4">
    <source>
        <dbReference type="ARBA" id="ARBA00022692"/>
    </source>
</evidence>
<dbReference type="InterPro" id="IPR040165">
    <property type="entry name" value="Diminuto-like"/>
</dbReference>
<dbReference type="InterPro" id="IPR016166">
    <property type="entry name" value="FAD-bd_PCMH"/>
</dbReference>
<dbReference type="SUPFAM" id="SSF55103">
    <property type="entry name" value="FAD-linked oxidases, C-terminal domain"/>
    <property type="match status" value="1"/>
</dbReference>
<dbReference type="GO" id="GO:0016020">
    <property type="term" value="C:membrane"/>
    <property type="evidence" value="ECO:0007669"/>
    <property type="project" value="UniProtKB-SubCell"/>
</dbReference>
<reference evidence="11" key="1">
    <citation type="submission" date="2016-02" db="EMBL/GenBank/DDBJ databases">
        <authorList>
            <person name="Kaur G."/>
            <person name="Nair G.R."/>
            <person name="Mayilraj S."/>
        </authorList>
    </citation>
    <scope>NUCLEOTIDE SEQUENCE [LARGE SCALE GENOMIC DNA]</scope>
    <source>
        <strain evidence="11">GA-15</strain>
    </source>
</reference>
<keyword evidence="8" id="KW-0472">Membrane</keyword>
<dbReference type="InterPro" id="IPR016167">
    <property type="entry name" value="FAD-bd_PCMH_sub1"/>
</dbReference>
<keyword evidence="5" id="KW-0274">FAD</keyword>
<evidence type="ECO:0000256" key="1">
    <source>
        <dbReference type="ARBA" id="ARBA00004167"/>
    </source>
</evidence>
<dbReference type="AlphaFoldDB" id="A0A177I7S9"/>
<proteinExistence type="predicted"/>
<dbReference type="SUPFAM" id="SSF56176">
    <property type="entry name" value="FAD-binding/transporter-associated domain-like"/>
    <property type="match status" value="1"/>
</dbReference>
<sequence>MSVSQNLLSIGGSITNALGSLIQQRSVDAEEVVPVGWHRHKQGVETLTQSFAAVPAGQRVRLAKKTSNLFRGRTGESAGLDVSGLNGVIEVDPVERTAQVQGMCTYEDLVDATLLHKLAPFVIPQLKTITLGGAVTGMGVESTSFRNGLPHESVLEMDILTGTGEIVTCSREKNVDLFRAFPNSYGSLGYAVRLKIELEEVADFIELNHVRFHDVETYEDAVAHYVESQEFDGQPLHGIDGVSFSPEESYLVLAVATDAPGPVSDYTRDEIYYRSLHHPAGIKRDRLTIRDYIWRWDTDWFWCSRAFGAQQPSIRKLWPRELRRSSFYWKLIGIDRKYDVEHRLINKRKGEPHRERVVQDIEVTVNHIADWLTWFFDACDIQPVWLCPIKLRASSAVLIGTGETTKDANVPWPLYPLDTNTTWINFGFWSAVPGDHVSADAQPGAFNRVIEKQVSALGGHKSLYSEAFYSREEFEKLYGGTLPHQLKDNYDPHQRFPGLYEKTVSGQ</sequence>
<evidence type="ECO:0000256" key="8">
    <source>
        <dbReference type="ARBA" id="ARBA00023136"/>
    </source>
</evidence>
<evidence type="ECO:0000259" key="9">
    <source>
        <dbReference type="PROSITE" id="PS51387"/>
    </source>
</evidence>
<dbReference type="EMBL" id="LSTQ01000027">
    <property type="protein sequence ID" value="OAH24869.1"/>
    <property type="molecule type" value="Genomic_DNA"/>
</dbReference>
<keyword evidence="6" id="KW-1133">Transmembrane helix</keyword>
<dbReference type="Gene3D" id="3.30.465.10">
    <property type="match status" value="1"/>
</dbReference>
<dbReference type="RefSeq" id="WP_066841180.1">
    <property type="nucleotide sequence ID" value="NZ_LSTQ01000027.1"/>
</dbReference>
<evidence type="ECO:0000256" key="2">
    <source>
        <dbReference type="ARBA" id="ARBA00012405"/>
    </source>
</evidence>
<dbReference type="Proteomes" id="UP000076947">
    <property type="component" value="Unassembled WGS sequence"/>
</dbReference>
<dbReference type="InterPro" id="IPR016170">
    <property type="entry name" value="Cytok_DH_C_sf"/>
</dbReference>
<organism evidence="10 11">
    <name type="scientific">Corynebacterium stationis</name>
    <dbReference type="NCBI Taxonomy" id="1705"/>
    <lineage>
        <taxon>Bacteria</taxon>
        <taxon>Bacillati</taxon>
        <taxon>Actinomycetota</taxon>
        <taxon>Actinomycetes</taxon>
        <taxon>Mycobacteriales</taxon>
        <taxon>Corynebacteriaceae</taxon>
        <taxon>Corynebacterium</taxon>
    </lineage>
</organism>
<dbReference type="GO" id="GO:0050614">
    <property type="term" value="F:Delta24-sterol reductase activity"/>
    <property type="evidence" value="ECO:0007669"/>
    <property type="project" value="UniProtKB-EC"/>
</dbReference>
<dbReference type="STRING" id="1705.CA21670_11940"/>
<evidence type="ECO:0000256" key="6">
    <source>
        <dbReference type="ARBA" id="ARBA00022989"/>
    </source>
</evidence>
<dbReference type="InterPro" id="IPR016169">
    <property type="entry name" value="FAD-bd_PCMH_sub2"/>
</dbReference>
<dbReference type="PANTHER" id="PTHR10801">
    <property type="entry name" value="24-DEHYDROCHOLESTEROL REDUCTASE"/>
    <property type="match status" value="1"/>
</dbReference>
<protein>
    <recommendedName>
        <fullName evidence="2">Delta(24)-sterol reductase</fullName>
        <ecNumber evidence="2">1.3.1.72</ecNumber>
    </recommendedName>
</protein>
<dbReference type="InterPro" id="IPR016164">
    <property type="entry name" value="FAD-linked_Oxase-like_C"/>
</dbReference>
<dbReference type="PANTHER" id="PTHR10801:SF0">
    <property type="entry name" value="DELTA(24)-STEROL REDUCTASE"/>
    <property type="match status" value="1"/>
</dbReference>
<dbReference type="InterPro" id="IPR036318">
    <property type="entry name" value="FAD-bd_PCMH-like_sf"/>
</dbReference>
<dbReference type="Gene3D" id="3.40.462.10">
    <property type="entry name" value="FAD-linked oxidases, C-terminal domain"/>
    <property type="match status" value="1"/>
</dbReference>
<name>A0A177I7S9_9CORY</name>
<dbReference type="Gene3D" id="3.30.43.10">
    <property type="entry name" value="Uridine Diphospho-n-acetylenolpyruvylglucosamine Reductase, domain 2"/>
    <property type="match status" value="1"/>
</dbReference>
<keyword evidence="3" id="KW-0285">Flavoprotein</keyword>
<accession>A0A177I7S9</accession>
<evidence type="ECO:0000256" key="7">
    <source>
        <dbReference type="ARBA" id="ARBA00023002"/>
    </source>
</evidence>
<keyword evidence="4" id="KW-0812">Transmembrane</keyword>
<dbReference type="OrthoDB" id="5482059at2"/>
<dbReference type="InterPro" id="IPR006094">
    <property type="entry name" value="Oxid_FAD_bind_N"/>
</dbReference>
<evidence type="ECO:0000313" key="10">
    <source>
        <dbReference type="EMBL" id="OAH24869.1"/>
    </source>
</evidence>
<dbReference type="Pfam" id="PF01565">
    <property type="entry name" value="FAD_binding_4"/>
    <property type="match status" value="1"/>
</dbReference>